<dbReference type="EMBL" id="RFFM01000014">
    <property type="protein sequence ID" value="RMH87440.1"/>
    <property type="molecule type" value="Genomic_DNA"/>
</dbReference>
<dbReference type="Gene3D" id="1.25.40.10">
    <property type="entry name" value="Tetratricopeptide repeat domain"/>
    <property type="match status" value="1"/>
</dbReference>
<sequence length="222" mass="23932">MSKVNLKKKLTALFLLIIPALPATSAPLPTEATQLALEEFALSNREHKEKIESFIKALKPEAEAGNPVAKFFLGGMLLSSDSDSYKNQAHELLRDSAEGGCAGASGILGAQLMKTDPPASYKWLSQAAEAGDTSSMLFLSTVYLNGNSSIQRNEAKALAWAELAAAQANSDFIKFTAQQLTSRINTSIPESTKHEAETLLTELQIKHPKHEPYLCGQSSPQS</sequence>
<accession>A0A3M2HIN9</accession>
<comment type="caution">
    <text evidence="2">The sequence shown here is derived from an EMBL/GenBank/DDBJ whole genome shotgun (WGS) entry which is preliminary data.</text>
</comment>
<dbReference type="RefSeq" id="WP_122169001.1">
    <property type="nucleotide sequence ID" value="NZ_JAMOIB010000025.1"/>
</dbReference>
<evidence type="ECO:0000313" key="3">
    <source>
        <dbReference type="Proteomes" id="UP000269774"/>
    </source>
</evidence>
<dbReference type="PANTHER" id="PTHR45011:SF1">
    <property type="entry name" value="DAP3-BINDING CELL DEATH ENHANCER 1"/>
    <property type="match status" value="1"/>
</dbReference>
<dbReference type="InterPro" id="IPR011990">
    <property type="entry name" value="TPR-like_helical_dom_sf"/>
</dbReference>
<dbReference type="InterPro" id="IPR006597">
    <property type="entry name" value="Sel1-like"/>
</dbReference>
<keyword evidence="1" id="KW-0732">Signal</keyword>
<protein>
    <submittedName>
        <fullName evidence="2">Sel1 repeat family protein</fullName>
    </submittedName>
</protein>
<dbReference type="PANTHER" id="PTHR45011">
    <property type="entry name" value="DAP3-BINDING CELL DEATH ENHANCER 1"/>
    <property type="match status" value="1"/>
</dbReference>
<dbReference type="OrthoDB" id="6114904at2"/>
<name>A0A3M2HIN9_9GAMM</name>
<dbReference type="Pfam" id="PF08238">
    <property type="entry name" value="Sel1"/>
    <property type="match status" value="2"/>
</dbReference>
<dbReference type="InterPro" id="IPR052748">
    <property type="entry name" value="ISR_Activator"/>
</dbReference>
<feature type="chain" id="PRO_5018015635" evidence="1">
    <location>
        <begin position="26"/>
        <end position="222"/>
    </location>
</feature>
<dbReference type="SMART" id="SM00671">
    <property type="entry name" value="SEL1"/>
    <property type="match status" value="3"/>
</dbReference>
<dbReference type="SUPFAM" id="SSF81901">
    <property type="entry name" value="HCP-like"/>
    <property type="match status" value="1"/>
</dbReference>
<dbReference type="Proteomes" id="UP000269774">
    <property type="component" value="Unassembled WGS sequence"/>
</dbReference>
<reference evidence="2 3" key="1">
    <citation type="submission" date="2018-10" db="EMBL/GenBank/DDBJ databases">
        <title>Pseudomonas zhaodongensis NEAU-ST5-21(T) genome.</title>
        <authorList>
            <person name="Peng J."/>
            <person name="Liu Z.-P."/>
        </authorList>
    </citation>
    <scope>NUCLEOTIDE SEQUENCE [LARGE SCALE GENOMIC DNA]</scope>
    <source>
        <strain evidence="2 3">NEAU-ST5-21</strain>
    </source>
</reference>
<keyword evidence="3" id="KW-1185">Reference proteome</keyword>
<gene>
    <name evidence="2" type="ORF">EA797_21495</name>
</gene>
<feature type="signal peptide" evidence="1">
    <location>
        <begin position="1"/>
        <end position="25"/>
    </location>
</feature>
<evidence type="ECO:0000313" key="2">
    <source>
        <dbReference type="EMBL" id="RMH87440.1"/>
    </source>
</evidence>
<proteinExistence type="predicted"/>
<evidence type="ECO:0000256" key="1">
    <source>
        <dbReference type="SAM" id="SignalP"/>
    </source>
</evidence>
<organism evidence="2 3">
    <name type="scientific">Stutzerimonas zhaodongensis</name>
    <dbReference type="NCBI Taxonomy" id="1176257"/>
    <lineage>
        <taxon>Bacteria</taxon>
        <taxon>Pseudomonadati</taxon>
        <taxon>Pseudomonadota</taxon>
        <taxon>Gammaproteobacteria</taxon>
        <taxon>Pseudomonadales</taxon>
        <taxon>Pseudomonadaceae</taxon>
        <taxon>Stutzerimonas</taxon>
    </lineage>
</organism>
<dbReference type="AlphaFoldDB" id="A0A3M2HIN9"/>